<dbReference type="Gene3D" id="1.10.510.40">
    <property type="match status" value="1"/>
</dbReference>
<comment type="pathway">
    <text evidence="1">Siderophore biosynthesis.</text>
</comment>
<accession>A0ABU2G2U7</accession>
<dbReference type="Pfam" id="PF06276">
    <property type="entry name" value="FhuF"/>
    <property type="match status" value="1"/>
</dbReference>
<keyword evidence="6" id="KW-1185">Reference proteome</keyword>
<evidence type="ECO:0000313" key="5">
    <source>
        <dbReference type="EMBL" id="MDS0295097.1"/>
    </source>
</evidence>
<gene>
    <name evidence="5" type="ORF">NDI79_13025</name>
</gene>
<dbReference type="EMBL" id="JAMQOQ010000003">
    <property type="protein sequence ID" value="MDS0295097.1"/>
    <property type="molecule type" value="Genomic_DNA"/>
</dbReference>
<evidence type="ECO:0000256" key="2">
    <source>
        <dbReference type="SAM" id="MobiDB-lite"/>
    </source>
</evidence>
<sequence>MNPNDDIRDDALDEDVWETVERRLLAKMLEEFAYEEILDPERVETGAGSDRKAGSDADAATYRVDLGDAAYRFRAEERLLDSLSVDIGSVERRSAGGGEEDGADGGNEGKRTGWTPLNDPLTLLRDVGESTDLDGLTEGNLVREYKRTLLADAHVEARERKRANGGGEFDPLDLGYAELEGEMDGHPWITYNKGRLGWGYDDYRRYAPEAKEPVALSWVAVSKEKATFVSTADLDHDSLVRGELGDRYGEFRERLESKGLDPEEYYLLPVHDWQWEHSVVPLFPDDIARDDIVPLGEGPDEYLPQQSVRTFVNVDSEERHHVKVPMRILNTLVWRGLPGERTELAPTVTEYVKGIRDDDEFLRREGLILPGEVAGLNYDHGDFTDIDGSPYQYHELLGAVWREPIYEFLEDEERAVTLSSLMHVDGEGVPYLSRLVEASGLSLDEWLSEFFGTVLPPLLHYLYRYGTVFSPHGQNTILVVEDGVPSRLAVKDFVDDVNVSDRPLPELEALPDEMHEVLRKEPPEELCQFVFSGLFVCVLRYVADVLERHENYLEERFWAHTREAILAYQSEFPELEERFELFDLLRPEFTKLTLNRNRIFEYGYDDAPGRPHAAEHGTVRNPLHAVAARCPDDAARPNAADD</sequence>
<feature type="domain" description="Aerobactin siderophore biosynthesis IucA/IucC-like C-terminal" evidence="4">
    <location>
        <begin position="445"/>
        <end position="605"/>
    </location>
</feature>
<dbReference type="PANTHER" id="PTHR34384">
    <property type="entry name" value="L-2,3-DIAMINOPROPANOATE--CITRATE LIGASE"/>
    <property type="match status" value="1"/>
</dbReference>
<feature type="region of interest" description="Disordered" evidence="2">
    <location>
        <begin position="91"/>
        <end position="117"/>
    </location>
</feature>
<dbReference type="Gene3D" id="3.30.310.280">
    <property type="match status" value="1"/>
</dbReference>
<evidence type="ECO:0000259" key="3">
    <source>
        <dbReference type="Pfam" id="PF04183"/>
    </source>
</evidence>
<protein>
    <submittedName>
        <fullName evidence="5">IucA/IucC family siderophore biosynthesis protein</fullName>
    </submittedName>
</protein>
<dbReference type="Gene3D" id="6.10.250.3370">
    <property type="match status" value="1"/>
</dbReference>
<dbReference type="PANTHER" id="PTHR34384:SF6">
    <property type="entry name" value="STAPHYLOFERRIN B SYNTHASE"/>
    <property type="match status" value="1"/>
</dbReference>
<evidence type="ECO:0000259" key="4">
    <source>
        <dbReference type="Pfam" id="PF06276"/>
    </source>
</evidence>
<name>A0ABU2G2U7_9EURY</name>
<reference evidence="5 6" key="1">
    <citation type="submission" date="2022-06" db="EMBL/GenBank/DDBJ databases">
        <title>Halogeometricum sp. a new haloarchaeum isolate from saline soil.</title>
        <authorList>
            <person name="Strakova D."/>
            <person name="Galisteo C."/>
            <person name="Sanchez-Porro C."/>
            <person name="Ventosa A."/>
        </authorList>
    </citation>
    <scope>NUCLEOTIDE SEQUENCE [LARGE SCALE GENOMIC DNA]</scope>
    <source>
        <strain evidence="6">S3BR25-2</strain>
    </source>
</reference>
<evidence type="ECO:0000256" key="1">
    <source>
        <dbReference type="ARBA" id="ARBA00004924"/>
    </source>
</evidence>
<proteinExistence type="predicted"/>
<dbReference type="Pfam" id="PF04183">
    <property type="entry name" value="IucA_IucC"/>
    <property type="match status" value="1"/>
</dbReference>
<evidence type="ECO:0000313" key="6">
    <source>
        <dbReference type="Proteomes" id="UP001254813"/>
    </source>
</evidence>
<dbReference type="InterPro" id="IPR022770">
    <property type="entry name" value="IucA/IucC-like_C"/>
</dbReference>
<dbReference type="InterPro" id="IPR007310">
    <property type="entry name" value="Aerobactin_biosyn_IucA/IucC_N"/>
</dbReference>
<dbReference type="InterPro" id="IPR037455">
    <property type="entry name" value="LucA/IucC-like"/>
</dbReference>
<feature type="domain" description="Aerobactin siderophore biosynthesis IucA/IucC N-terminal" evidence="3">
    <location>
        <begin position="176"/>
        <end position="423"/>
    </location>
</feature>
<comment type="caution">
    <text evidence="5">The sequence shown here is derived from an EMBL/GenBank/DDBJ whole genome shotgun (WGS) entry which is preliminary data.</text>
</comment>
<organism evidence="5 6">
    <name type="scientific">Halogeometricum luteum</name>
    <dbReference type="NCBI Taxonomy" id="2950537"/>
    <lineage>
        <taxon>Archaea</taxon>
        <taxon>Methanobacteriati</taxon>
        <taxon>Methanobacteriota</taxon>
        <taxon>Stenosarchaea group</taxon>
        <taxon>Halobacteria</taxon>
        <taxon>Halobacteriales</taxon>
        <taxon>Haloferacaceae</taxon>
        <taxon>Halogeometricum</taxon>
    </lineage>
</organism>
<dbReference type="Proteomes" id="UP001254813">
    <property type="component" value="Unassembled WGS sequence"/>
</dbReference>
<dbReference type="RefSeq" id="WP_310928953.1">
    <property type="nucleotide sequence ID" value="NZ_JAMQOQ010000003.1"/>
</dbReference>